<reference evidence="1" key="1">
    <citation type="submission" date="2024-06" db="EMBL/GenBank/DDBJ databases">
        <authorList>
            <person name="Al-Khalidi N."/>
            <person name="Al-Zurfi S.M."/>
            <person name="Lahuf A."/>
        </authorList>
    </citation>
    <scope>NUCLEOTIDE SEQUENCE</scope>
    <source>
        <strain evidence="1">Karbala-1</strain>
    </source>
</reference>
<dbReference type="AlphaFoldDB" id="A0AAU8MIU6"/>
<protein>
    <submittedName>
        <fullName evidence="1">Uncharacterized protein</fullName>
    </submittedName>
</protein>
<organism evidence="1">
    <name type="scientific">Wolbachia endosymbiont of Ephestia elutella</name>
    <dbReference type="NCBI Taxonomy" id="3231696"/>
    <lineage>
        <taxon>Bacteria</taxon>
        <taxon>Pseudomonadati</taxon>
        <taxon>Pseudomonadota</taxon>
        <taxon>Alphaproteobacteria</taxon>
        <taxon>Rickettsiales</taxon>
        <taxon>Anaplasmataceae</taxon>
        <taxon>Wolbachieae</taxon>
        <taxon>Wolbachia</taxon>
    </lineage>
</organism>
<evidence type="ECO:0000313" key="1">
    <source>
        <dbReference type="EMBL" id="XCO72395.1"/>
    </source>
</evidence>
<sequence length="74" mass="8528">MLDTGMALLHHSRKEQAVTDGICYKIDKDRHCEYYIEKLKNFLQSNKNNQDLKAVLNLKRGESGWLCCIALIGM</sequence>
<accession>A0AAU8MIU6</accession>
<name>A0AAU8MIU6_9RICK</name>
<proteinExistence type="predicted"/>
<dbReference type="EMBL" id="CP159923">
    <property type="protein sequence ID" value="XCO72395.1"/>
    <property type="molecule type" value="Genomic_DNA"/>
</dbReference>
<gene>
    <name evidence="1" type="ORF">ABS251_04435</name>
</gene>